<feature type="signal peptide" evidence="5">
    <location>
        <begin position="1"/>
        <end position="26"/>
    </location>
</feature>
<dbReference type="SUPFAM" id="SSF56925">
    <property type="entry name" value="OMPA-like"/>
    <property type="match status" value="1"/>
</dbReference>
<evidence type="ECO:0000256" key="1">
    <source>
        <dbReference type="ARBA" id="ARBA00004196"/>
    </source>
</evidence>
<dbReference type="EMBL" id="FNRM01000004">
    <property type="protein sequence ID" value="SEA63148.1"/>
    <property type="molecule type" value="Genomic_DNA"/>
</dbReference>
<evidence type="ECO:0000256" key="3">
    <source>
        <dbReference type="SAM" id="MobiDB-lite"/>
    </source>
</evidence>
<feature type="region of interest" description="Disordered" evidence="3">
    <location>
        <begin position="529"/>
        <end position="548"/>
    </location>
</feature>
<dbReference type="InterPro" id="IPR013378">
    <property type="entry name" value="InlB-like_B-rpt"/>
</dbReference>
<dbReference type="InterPro" id="IPR042229">
    <property type="entry name" value="Listeria/Bacterioides_rpt_sf"/>
</dbReference>
<feature type="transmembrane region" description="Helical" evidence="4">
    <location>
        <begin position="1608"/>
        <end position="1629"/>
    </location>
</feature>
<evidence type="ECO:0000313" key="8">
    <source>
        <dbReference type="Proteomes" id="UP000198773"/>
    </source>
</evidence>
<dbReference type="PROSITE" id="PS50268">
    <property type="entry name" value="CADHERIN_2"/>
    <property type="match status" value="1"/>
</dbReference>
<dbReference type="InterPro" id="IPR013783">
    <property type="entry name" value="Ig-like_fold"/>
</dbReference>
<dbReference type="InterPro" id="IPR011250">
    <property type="entry name" value="OMP/PagP_B-barrel"/>
</dbReference>
<proteinExistence type="predicted"/>
<keyword evidence="2 5" id="KW-0732">Signal</keyword>
<dbReference type="RefSeq" id="WP_091342549.1">
    <property type="nucleotide sequence ID" value="NZ_FNRM01000004.1"/>
</dbReference>
<dbReference type="Pfam" id="PF09479">
    <property type="entry name" value="Flg_new"/>
    <property type="match status" value="8"/>
</dbReference>
<protein>
    <submittedName>
        <fullName evidence="7">Listeria/Bacterioides repeat-containing protein</fullName>
    </submittedName>
</protein>
<dbReference type="GO" id="GO:0007156">
    <property type="term" value="P:homophilic cell adhesion via plasma membrane adhesion molecules"/>
    <property type="evidence" value="ECO:0007669"/>
    <property type="project" value="InterPro"/>
</dbReference>
<dbReference type="GO" id="GO:0030313">
    <property type="term" value="C:cell envelope"/>
    <property type="evidence" value="ECO:0007669"/>
    <property type="project" value="UniProtKB-SubCell"/>
</dbReference>
<dbReference type="Proteomes" id="UP000198773">
    <property type="component" value="Unassembled WGS sequence"/>
</dbReference>
<reference evidence="7 8" key="1">
    <citation type="submission" date="2016-10" db="EMBL/GenBank/DDBJ databases">
        <authorList>
            <person name="de Groot N.N."/>
        </authorList>
    </citation>
    <scope>NUCLEOTIDE SEQUENCE [LARGE SCALE GENOMIC DNA]</scope>
    <source>
        <strain evidence="7 8">CGMCC 1.3430</strain>
    </source>
</reference>
<keyword evidence="4" id="KW-0472">Membrane</keyword>
<feature type="transmembrane region" description="Helical" evidence="4">
    <location>
        <begin position="1579"/>
        <end position="1596"/>
    </location>
</feature>
<gene>
    <name evidence="7" type="ORF">SAMN04488051_104305</name>
</gene>
<feature type="chain" id="PRO_5011485035" evidence="5">
    <location>
        <begin position="27"/>
        <end position="1810"/>
    </location>
</feature>
<feature type="domain" description="Cadherin" evidence="6">
    <location>
        <begin position="206"/>
        <end position="297"/>
    </location>
</feature>
<keyword evidence="4" id="KW-1133">Transmembrane helix</keyword>
<dbReference type="Gene3D" id="2.40.160.20">
    <property type="match status" value="1"/>
</dbReference>
<sequence length="1810" mass="191487">MRAFDKHLISLLLLCSSLLFSTAVSASECTITSSTSDISEVITADASDHAIGQSFTTCKDGRIKELRLLSFSDGSTYQGAGRNELTITLYRGDGLAGDLLGTFTFETTLLHQAVALNDYSIIPMSDGNFVLNNGDVYTFYFAGGGTNTFYTYVNDANNAVPAPYPGGSLYYEGTQFLDRDLMFQLVMEDVPVANDPPTDILLSNSSVNQSAGVNAVVGNLSSVDPDDGDTHTYSLVAGAGDSNNGSFNINGDQLRANNASSLAAGNYSVRTRTTDSAANTFEKVFTITVLDDVPPAVNSVAVPPFDIYSTGHSLDFTLNASEALTVNTMGGTPRIALDIGGTSRFASYLSGSGTTAVVFRYVVQAGDNDLDGIEVSTLQLNGGTIRDSAGNNLNVILNNVGNTTGILVDTMPPSITAIGNQTVGVGQSTAALGFTIADNLTATGSLSVNRASSNTIAAPLANVVLGGSGANRTVTITGADTGTSTITITVTDAAGNSAQQAFQVEVTPPSYTVNFVDWDATVLKTETVSHGSSATAPANPSRTGHSFTGWSPGDFSNITTDTTITAQYSINSYTLTFDSAGGNAVAAITQEFSSAITPPADPSRTGHTFTGWNPAIPASMPAENQTLTAQWSPHNYIVSFLDWNGFVLNSQNVSHGNSAIPPAAPSRTGYSFTGWSPSDLSNITASTNFTAQYSINSYTLTFDSAGGSAVAAITQNFGSAITPPANPSRAGHTFTGWNPAIPASMPAENQTLTAQWAPESYTVNFVDWNATVLKTETVSHGNGATAPANPSRPGYTFTGWSPSDFSAITADTTITAQYNEASYTLTFDSAGGSAVAAMTANAGTAINPPEPPTREGFAFAGWQPELPAIMPTEDVAFTAQWTIRDFTVSVSLSGDGSVTPASQQVNFGNSTSFELSVAEDKFVQIDSNCAASRSGNQVVTAAIKTDCSISLTIHSAMTLEIADSSPAASQEARRFRLINGAGEQTLSALQHTRSGATVWLDLADAETLLTLLDDGGYLFSAERTGRYSFEFTDSVSGEQLIVSFDVLPFIAFTAASQPVQKDVSAQLSIWLSDEPIDYPVQVQVQASQANVAGSFELNATDNLRRAYSVTATASGASSVTLQSNDLKQALLGSPHNHQLLVQAEPPPLALQATVMQDGIEGLVVQRGGGIIELRATELSGIAADFNWQSLGLTITQNGASAHFDPAALSTGRHYLQLSAEAGDRKGELELALNVIAECPVADCSNSGVSGIPASQNQYSNQPNRLPLCPQDISNSRVAQCEDQGQAALFVEVPALFQLTLGLYSELESWQSGQFGLALSEGSLDDIGYRQLGFIVNLDLVGLQSPGESVPIAIPMPAGQSIPVNAVWRKLVNGLWQNFVEDEANHIDSAPRNVLGNCPGVSSDSWRAGLNEGDACIRLTIEDGGPNDDDGRANSVIRDPGVLAQQQMATLSFDSAGGSEITKITALVGSSLAEPEAPWRKGYTFTGWQPAFPATMPESDVQLTAQWQINQYVIRFDVDGGQAIPDLVLDFGASISAPAPTRPGYTFSGWSPALPTTMPAQDLQVKAQWQPSSVTVTSSGGSTSLLSAILLLMFVVMRRCFRFNRLKSSLKIFTASLLLLPMVALSQNWYLGAQLGEARSHSSGNLASAAERKLNTAGVSGIVRLQSNSDTAYRLFAGYRFSHWLAAEFGWLDLGEAVLHYDGLPVNQPQATLKAQPQRGRGAELSLVGHFTLGQHWQPYARLALFDNRSRYQFEGTAAQSPERRSRIRLGAELGMGYQLSSQLQLSAAAAHYDTENFSTRMLSLGLRYSF</sequence>
<dbReference type="Gene3D" id="2.60.40.4270">
    <property type="entry name" value="Listeria-Bacteroides repeat domain"/>
    <property type="match status" value="8"/>
</dbReference>
<dbReference type="InterPro" id="IPR027385">
    <property type="entry name" value="Beta-barrel_OMP"/>
</dbReference>
<organism evidence="7 8">
    <name type="scientific">Alkalimonas amylolytica</name>
    <dbReference type="NCBI Taxonomy" id="152573"/>
    <lineage>
        <taxon>Bacteria</taxon>
        <taxon>Pseudomonadati</taxon>
        <taxon>Pseudomonadota</taxon>
        <taxon>Gammaproteobacteria</taxon>
        <taxon>Alkalimonas</taxon>
    </lineage>
</organism>
<evidence type="ECO:0000256" key="2">
    <source>
        <dbReference type="ARBA" id="ARBA00022729"/>
    </source>
</evidence>
<keyword evidence="4" id="KW-0812">Transmembrane</keyword>
<dbReference type="OrthoDB" id="5762010at2"/>
<dbReference type="STRING" id="152573.SAMN04488051_104305"/>
<dbReference type="GO" id="GO:0005509">
    <property type="term" value="F:calcium ion binding"/>
    <property type="evidence" value="ECO:0007669"/>
    <property type="project" value="InterPro"/>
</dbReference>
<dbReference type="Gene3D" id="2.60.40.10">
    <property type="entry name" value="Immunoglobulins"/>
    <property type="match status" value="1"/>
</dbReference>
<dbReference type="InterPro" id="IPR002126">
    <property type="entry name" value="Cadherin-like_dom"/>
</dbReference>
<evidence type="ECO:0000259" key="6">
    <source>
        <dbReference type="PROSITE" id="PS50268"/>
    </source>
</evidence>
<dbReference type="GO" id="GO:0016020">
    <property type="term" value="C:membrane"/>
    <property type="evidence" value="ECO:0007669"/>
    <property type="project" value="InterPro"/>
</dbReference>
<dbReference type="Pfam" id="PF13505">
    <property type="entry name" value="OMP_b-brl"/>
    <property type="match status" value="1"/>
</dbReference>
<evidence type="ECO:0000313" key="7">
    <source>
        <dbReference type="EMBL" id="SEA63148.1"/>
    </source>
</evidence>
<evidence type="ECO:0000256" key="4">
    <source>
        <dbReference type="SAM" id="Phobius"/>
    </source>
</evidence>
<accession>A0A1H4CS62</accession>
<evidence type="ECO:0000256" key="5">
    <source>
        <dbReference type="SAM" id="SignalP"/>
    </source>
</evidence>
<keyword evidence="8" id="KW-1185">Reference proteome</keyword>
<name>A0A1H4CS62_ALKAM</name>
<comment type="subcellular location">
    <subcellularLocation>
        <location evidence="1">Cell envelope</location>
    </subcellularLocation>
</comment>